<protein>
    <recommendedName>
        <fullName evidence="11">Potassium channel domain-containing protein</fullName>
    </recommendedName>
</protein>
<feature type="transmembrane region" description="Helical" evidence="10">
    <location>
        <begin position="286"/>
        <end position="302"/>
    </location>
</feature>
<feature type="transmembrane region" description="Helical" evidence="10">
    <location>
        <begin position="230"/>
        <end position="248"/>
    </location>
</feature>
<dbReference type="GO" id="GO:0022841">
    <property type="term" value="F:potassium ion leak channel activity"/>
    <property type="evidence" value="ECO:0007669"/>
    <property type="project" value="TreeGrafter"/>
</dbReference>
<dbReference type="AlphaFoldDB" id="A0A1W0XD77"/>
<evidence type="ECO:0000256" key="3">
    <source>
        <dbReference type="ARBA" id="ARBA00022692"/>
    </source>
</evidence>
<keyword evidence="6 10" id="KW-0472">Membrane</keyword>
<comment type="caution">
    <text evidence="12">The sequence shown here is derived from an EMBL/GenBank/DDBJ whole genome shotgun (WGS) entry which is preliminary data.</text>
</comment>
<keyword evidence="13" id="KW-1185">Reference proteome</keyword>
<feature type="domain" description="Potassium channel" evidence="11">
    <location>
        <begin position="224"/>
        <end position="284"/>
    </location>
</feature>
<evidence type="ECO:0000259" key="11">
    <source>
        <dbReference type="Pfam" id="PF07885"/>
    </source>
</evidence>
<evidence type="ECO:0000256" key="1">
    <source>
        <dbReference type="ARBA" id="ARBA00004141"/>
    </source>
</evidence>
<name>A0A1W0XD77_HYPEX</name>
<evidence type="ECO:0000313" key="13">
    <source>
        <dbReference type="Proteomes" id="UP000192578"/>
    </source>
</evidence>
<keyword evidence="2 8" id="KW-0813">Transport</keyword>
<feature type="transmembrane region" description="Helical" evidence="10">
    <location>
        <begin position="260"/>
        <end position="280"/>
    </location>
</feature>
<dbReference type="Gene3D" id="1.10.287.70">
    <property type="match status" value="2"/>
</dbReference>
<feature type="domain" description="Potassium channel" evidence="11">
    <location>
        <begin position="567"/>
        <end position="650"/>
    </location>
</feature>
<dbReference type="InterPro" id="IPR003280">
    <property type="entry name" value="2pore_dom_K_chnl"/>
</dbReference>
<keyword evidence="4 10" id="KW-1133">Transmembrane helix</keyword>
<comment type="similarity">
    <text evidence="8">Belongs to the two pore domain potassium channel (TC 1.A.1.8) family.</text>
</comment>
<accession>A0A1W0XD77</accession>
<dbReference type="GO" id="GO:0030322">
    <property type="term" value="P:stabilization of membrane potential"/>
    <property type="evidence" value="ECO:0007669"/>
    <property type="project" value="TreeGrafter"/>
</dbReference>
<evidence type="ECO:0000256" key="2">
    <source>
        <dbReference type="ARBA" id="ARBA00022448"/>
    </source>
</evidence>
<comment type="subcellular location">
    <subcellularLocation>
        <location evidence="1">Membrane</location>
        <topology evidence="1">Multi-pass membrane protein</topology>
    </subcellularLocation>
</comment>
<dbReference type="Pfam" id="PF07885">
    <property type="entry name" value="Ion_trans_2"/>
    <property type="match status" value="2"/>
</dbReference>
<evidence type="ECO:0000256" key="5">
    <source>
        <dbReference type="ARBA" id="ARBA00023065"/>
    </source>
</evidence>
<feature type="compositionally biased region" description="Basic and acidic residues" evidence="9">
    <location>
        <begin position="394"/>
        <end position="404"/>
    </location>
</feature>
<evidence type="ECO:0000256" key="8">
    <source>
        <dbReference type="RuleBase" id="RU003857"/>
    </source>
</evidence>
<evidence type="ECO:0000256" key="6">
    <source>
        <dbReference type="ARBA" id="ARBA00023136"/>
    </source>
</evidence>
<dbReference type="SUPFAM" id="SSF81324">
    <property type="entry name" value="Voltage-gated potassium channels"/>
    <property type="match status" value="2"/>
</dbReference>
<feature type="compositionally biased region" description="Polar residues" evidence="9">
    <location>
        <begin position="405"/>
        <end position="424"/>
    </location>
</feature>
<evidence type="ECO:0000256" key="7">
    <source>
        <dbReference type="ARBA" id="ARBA00023303"/>
    </source>
</evidence>
<reference evidence="13" key="1">
    <citation type="submission" date="2017-01" db="EMBL/GenBank/DDBJ databases">
        <title>Comparative genomics of anhydrobiosis in the tardigrade Hypsibius dujardini.</title>
        <authorList>
            <person name="Yoshida Y."/>
            <person name="Koutsovoulos G."/>
            <person name="Laetsch D."/>
            <person name="Stevens L."/>
            <person name="Kumar S."/>
            <person name="Horikawa D."/>
            <person name="Ishino K."/>
            <person name="Komine S."/>
            <person name="Tomita M."/>
            <person name="Blaxter M."/>
            <person name="Arakawa K."/>
        </authorList>
    </citation>
    <scope>NUCLEOTIDE SEQUENCE [LARGE SCALE GENOMIC DNA]</scope>
    <source>
        <strain evidence="13">Z151</strain>
    </source>
</reference>
<evidence type="ECO:0000256" key="10">
    <source>
        <dbReference type="SAM" id="Phobius"/>
    </source>
</evidence>
<feature type="region of interest" description="Disordered" evidence="9">
    <location>
        <begin position="314"/>
        <end position="466"/>
    </location>
</feature>
<keyword evidence="7 8" id="KW-0407">Ion channel</keyword>
<feature type="transmembrane region" description="Helical" evidence="10">
    <location>
        <begin position="590"/>
        <end position="612"/>
    </location>
</feature>
<organism evidence="12 13">
    <name type="scientific">Hypsibius exemplaris</name>
    <name type="common">Freshwater tardigrade</name>
    <dbReference type="NCBI Taxonomy" id="2072580"/>
    <lineage>
        <taxon>Eukaryota</taxon>
        <taxon>Metazoa</taxon>
        <taxon>Ecdysozoa</taxon>
        <taxon>Tardigrada</taxon>
        <taxon>Eutardigrada</taxon>
        <taxon>Parachela</taxon>
        <taxon>Hypsibioidea</taxon>
        <taxon>Hypsibiidae</taxon>
        <taxon>Hypsibius</taxon>
    </lineage>
</organism>
<dbReference type="EMBL" id="MTYJ01000003">
    <property type="protein sequence ID" value="OQV25261.1"/>
    <property type="molecule type" value="Genomic_DNA"/>
</dbReference>
<dbReference type="PANTHER" id="PTHR11003:SF334">
    <property type="entry name" value="FI03418P"/>
    <property type="match status" value="1"/>
</dbReference>
<evidence type="ECO:0000256" key="9">
    <source>
        <dbReference type="SAM" id="MobiDB-lite"/>
    </source>
</evidence>
<dbReference type="Proteomes" id="UP000192578">
    <property type="component" value="Unassembled WGS sequence"/>
</dbReference>
<sequence length="671" mass="74019">MRKFSAQDKCMKCRYYCKKFIAFLFSHIGLCGLVVAYVILGAITFSYLEADNERMVKVRVQGLHNSTLDELWNVTHAEPMGDLLDVQETPFPATNILLDIAHSKIVKRRQLEQARRDAAQDLWNITLEMNVLFEKNWTALVNERILQYQNQLLDVLLNDTLAAAATVANRSGSSKNHTAVGGPGDLFNGTDAQDSLRGVLMRYEHKLLQQVRQHGYDGDADTSEQGTVQWSVAGGLLYSLTVITTIGYGHITPKTIWGKLITMLYAIIGIPLMLLCLANIGDALAHAFKFFYWKVCCLYCELKKRRKRLMRIQSVRMSRKSHRSSANTMLSNNVGGGGTQQNNSLHTSFKVRPPSSATLKSQELLKNPNPPVNSHNMTLIRINDDETSPTPSPTHHERVGDSPEHSGTSTERATTSIDHSSTDVTAAAPPTPHETIISFSVEGADSGGNNNKKSTPPPAELKKLPPMAMDDEYGEGVEDEKLMLSIAIPPPGGAGGRKMSVCNMPPETIDGIDYVDETPQHSPTHLSPDEHTQVIIHDVQDDDSHMGGDFEPRYEKVSVPVYICLLVVFGYIIGGSILFASWEGWNLLDGAYFCFITLTTIGFGDFVPGVSSSGDFTNNSEEKLTLCSLYLVFGMALLAMSFNLVQEAATEKAKWIGRKLGILGDESDEDD</sequence>
<evidence type="ECO:0000313" key="12">
    <source>
        <dbReference type="EMBL" id="OQV25261.1"/>
    </source>
</evidence>
<dbReference type="PANTHER" id="PTHR11003">
    <property type="entry name" value="POTASSIUM CHANNEL, SUBFAMILY K"/>
    <property type="match status" value="1"/>
</dbReference>
<dbReference type="PRINTS" id="PR01333">
    <property type="entry name" value="2POREKCHANEL"/>
</dbReference>
<gene>
    <name evidence="12" type="ORF">BV898_00945</name>
</gene>
<feature type="transmembrane region" description="Helical" evidence="10">
    <location>
        <begin position="559"/>
        <end position="578"/>
    </location>
</feature>
<keyword evidence="3 8" id="KW-0812">Transmembrane</keyword>
<dbReference type="OrthoDB" id="297496at2759"/>
<evidence type="ECO:0000256" key="4">
    <source>
        <dbReference type="ARBA" id="ARBA00022989"/>
    </source>
</evidence>
<proteinExistence type="inferred from homology"/>
<feature type="transmembrane region" description="Helical" evidence="10">
    <location>
        <begin position="624"/>
        <end position="645"/>
    </location>
</feature>
<feature type="transmembrane region" description="Helical" evidence="10">
    <location>
        <begin position="20"/>
        <end position="48"/>
    </location>
</feature>
<dbReference type="GO" id="GO:0015271">
    <property type="term" value="F:outward rectifier potassium channel activity"/>
    <property type="evidence" value="ECO:0007669"/>
    <property type="project" value="TreeGrafter"/>
</dbReference>
<dbReference type="GO" id="GO:0005886">
    <property type="term" value="C:plasma membrane"/>
    <property type="evidence" value="ECO:0007669"/>
    <property type="project" value="TreeGrafter"/>
</dbReference>
<dbReference type="InterPro" id="IPR013099">
    <property type="entry name" value="K_chnl_dom"/>
</dbReference>
<keyword evidence="5 8" id="KW-0406">Ion transport</keyword>